<dbReference type="AlphaFoldDB" id="A0A832IC01"/>
<dbReference type="PROSITE" id="PS00816">
    <property type="entry name" value="AIPM_HOMOCIT_SYNTH_2"/>
    <property type="match status" value="1"/>
</dbReference>
<evidence type="ECO:0000313" key="4">
    <source>
        <dbReference type="EMBL" id="HGZ80242.1"/>
    </source>
</evidence>
<accession>A0A832IC01</accession>
<protein>
    <recommendedName>
        <fullName evidence="3">Pyruvate carboxyltransferase domain-containing protein</fullName>
    </recommendedName>
</protein>
<dbReference type="SUPFAM" id="SSF51569">
    <property type="entry name" value="Aldolase"/>
    <property type="match status" value="1"/>
</dbReference>
<evidence type="ECO:0000256" key="2">
    <source>
        <dbReference type="RuleBase" id="RU003523"/>
    </source>
</evidence>
<dbReference type="Gene3D" id="1.10.238.260">
    <property type="match status" value="1"/>
</dbReference>
<dbReference type="EMBL" id="DTKQ01000055">
    <property type="protein sequence ID" value="HGZ80242.1"/>
    <property type="molecule type" value="Genomic_DNA"/>
</dbReference>
<dbReference type="GO" id="GO:0046912">
    <property type="term" value="F:acyltransferase activity, acyl groups converted into alkyl on transfer"/>
    <property type="evidence" value="ECO:0007669"/>
    <property type="project" value="InterPro"/>
</dbReference>
<dbReference type="PROSITE" id="PS00815">
    <property type="entry name" value="AIPM_HOMOCIT_SYNTH_1"/>
    <property type="match status" value="1"/>
</dbReference>
<dbReference type="GO" id="GO:0019752">
    <property type="term" value="P:carboxylic acid metabolic process"/>
    <property type="evidence" value="ECO:0007669"/>
    <property type="project" value="InterPro"/>
</dbReference>
<sequence>MGFEPVEGCEPFFLNDSWVSPLNFHPEVRSKMNLPSKVLIHDVTLRDGEQMAGVVFTEDEKVAIALELDKLGIPLIEVGTPAVSEEDQRAFKRLAKMKLKAKKIALARIMEEDVKLAAECGADGLFYETGINPYFVKYVLGLDSKEFIQKIIRGAKLAKELGLFVEFCGWDTFRINNLEWIKTVYTELLRNVEVDQIGISDTLGQAHPFTVNFLVRKMKEWFPSVPLAVHVHNDYGLATATALMAVASGAEAVETSFNCLGERTGNAATEEVVMGIEMILGIKTGIDCSGLYRVSKLIQEISKVHVAPNKPIVGDRIFHSESGIVIDANEKLKKATGFDYCMFPYNPKITNRDVKYVAGKKSGRAYVRHFLEREGLTATEAQVDEILIRIKKQGIVLKNFLPDEEVKRIVESVLGK</sequence>
<reference evidence="4" key="1">
    <citation type="journal article" date="2020" name="mSystems">
        <title>Genome- and Community-Level Interaction Insights into Carbon Utilization and Element Cycling Functions of Hydrothermarchaeota in Hydrothermal Sediment.</title>
        <authorList>
            <person name="Zhou Z."/>
            <person name="Liu Y."/>
            <person name="Xu W."/>
            <person name="Pan J."/>
            <person name="Luo Z.H."/>
            <person name="Li M."/>
        </authorList>
    </citation>
    <scope>NUCLEOTIDE SEQUENCE [LARGE SCALE GENOMIC DNA]</scope>
    <source>
        <strain evidence="4">SpSt-86</strain>
    </source>
</reference>
<comment type="similarity">
    <text evidence="2">Belongs to the alpha-IPM synthase/homocitrate synthase family.</text>
</comment>
<gene>
    <name evidence="4" type="ORF">ENW55_09720</name>
</gene>
<keyword evidence="1 2" id="KW-0808">Transferase</keyword>
<dbReference type="InterPro" id="IPR000891">
    <property type="entry name" value="PYR_CT"/>
</dbReference>
<organism evidence="4">
    <name type="scientific">Pseudothermotoga hypogea</name>
    <dbReference type="NCBI Taxonomy" id="57487"/>
    <lineage>
        <taxon>Bacteria</taxon>
        <taxon>Thermotogati</taxon>
        <taxon>Thermotogota</taxon>
        <taxon>Thermotogae</taxon>
        <taxon>Thermotogales</taxon>
        <taxon>Thermotogaceae</taxon>
        <taxon>Pseudothermotoga</taxon>
    </lineage>
</organism>
<dbReference type="PANTHER" id="PTHR42880:SF1">
    <property type="entry name" value="ISOPROPYLMALATE_HOMOCITRATE_CITRAMALATE SYNTHASE FAMILY PROTEIN"/>
    <property type="match status" value="1"/>
</dbReference>
<dbReference type="InterPro" id="IPR013785">
    <property type="entry name" value="Aldolase_TIM"/>
</dbReference>
<feature type="domain" description="Pyruvate carboxyltransferase" evidence="3">
    <location>
        <begin position="38"/>
        <end position="292"/>
    </location>
</feature>
<proteinExistence type="inferred from homology"/>
<dbReference type="CDD" id="cd03174">
    <property type="entry name" value="DRE_TIM_metallolyase"/>
    <property type="match status" value="1"/>
</dbReference>
<comment type="caution">
    <text evidence="4">The sequence shown here is derived from an EMBL/GenBank/DDBJ whole genome shotgun (WGS) entry which is preliminary data.</text>
</comment>
<dbReference type="PANTHER" id="PTHR42880">
    <property type="entry name" value="HOMOCITRATE SYNTHASE"/>
    <property type="match status" value="1"/>
</dbReference>
<dbReference type="InterPro" id="IPR002034">
    <property type="entry name" value="AIPM/Hcit_synth_CS"/>
</dbReference>
<dbReference type="Pfam" id="PF00682">
    <property type="entry name" value="HMGL-like"/>
    <property type="match status" value="1"/>
</dbReference>
<evidence type="ECO:0000256" key="1">
    <source>
        <dbReference type="ARBA" id="ARBA00022679"/>
    </source>
</evidence>
<evidence type="ECO:0000259" key="3">
    <source>
        <dbReference type="PROSITE" id="PS50991"/>
    </source>
</evidence>
<dbReference type="PROSITE" id="PS50991">
    <property type="entry name" value="PYR_CT"/>
    <property type="match status" value="1"/>
</dbReference>
<name>A0A832IC01_9THEM</name>
<dbReference type="Gene3D" id="3.20.20.70">
    <property type="entry name" value="Aldolase class I"/>
    <property type="match status" value="1"/>
</dbReference>